<reference evidence="8" key="1">
    <citation type="submission" date="2018-06" db="EMBL/GenBank/DDBJ databases">
        <authorList>
            <person name="Zhirakovskaya E."/>
        </authorList>
    </citation>
    <scope>NUCLEOTIDE SEQUENCE</scope>
</reference>
<dbReference type="InterPro" id="IPR002781">
    <property type="entry name" value="TM_pro_TauE-like"/>
</dbReference>
<organism evidence="8">
    <name type="scientific">hydrothermal vent metagenome</name>
    <dbReference type="NCBI Taxonomy" id="652676"/>
    <lineage>
        <taxon>unclassified sequences</taxon>
        <taxon>metagenomes</taxon>
        <taxon>ecological metagenomes</taxon>
    </lineage>
</organism>
<gene>
    <name evidence="8" type="ORF">MNBD_NITROSPINAE01-529</name>
</gene>
<feature type="transmembrane region" description="Helical" evidence="7">
    <location>
        <begin position="70"/>
        <end position="88"/>
    </location>
</feature>
<evidence type="ECO:0000256" key="4">
    <source>
        <dbReference type="ARBA" id="ARBA00022692"/>
    </source>
</evidence>
<keyword evidence="6 7" id="KW-0472">Membrane</keyword>
<evidence type="ECO:0000256" key="2">
    <source>
        <dbReference type="ARBA" id="ARBA00022448"/>
    </source>
</evidence>
<evidence type="ECO:0000256" key="6">
    <source>
        <dbReference type="ARBA" id="ARBA00023136"/>
    </source>
</evidence>
<comment type="subcellular location">
    <subcellularLocation>
        <location evidence="1">Cell membrane</location>
        <topology evidence="1">Multi-pass membrane protein</topology>
    </subcellularLocation>
</comment>
<protein>
    <recommendedName>
        <fullName evidence="9">Membrane transporter protein</fullName>
    </recommendedName>
</protein>
<evidence type="ECO:0000256" key="7">
    <source>
        <dbReference type="SAM" id="Phobius"/>
    </source>
</evidence>
<keyword evidence="5 7" id="KW-1133">Transmembrane helix</keyword>
<dbReference type="Pfam" id="PF01925">
    <property type="entry name" value="TauE"/>
    <property type="match status" value="1"/>
</dbReference>
<sequence>MGDFLIPALIVFLAGFVQGLTGFGAGLVSIPLFALLMDIKVAVPIIILNGMVLLSIMLIKVWRDIDKSKIVPLVTGSAPGVFVGVYMLDSLNENGIRLLLAIVLITYSLYALFVKELCMKVNEKFGYLVGFMSGVVGGITSATGPPVVIYAAMQGWNGDKFRATLTGFFFVTCVFMVTAYVANGLVTEVTLKYFAVCAPFIAMGTLAGARFYKSLNQETFRKMVYVLLLVMGGLMIPV</sequence>
<evidence type="ECO:0000256" key="5">
    <source>
        <dbReference type="ARBA" id="ARBA00022989"/>
    </source>
</evidence>
<accession>A0A3B1CDE9</accession>
<feature type="transmembrane region" description="Helical" evidence="7">
    <location>
        <begin position="125"/>
        <end position="151"/>
    </location>
</feature>
<evidence type="ECO:0000256" key="3">
    <source>
        <dbReference type="ARBA" id="ARBA00022475"/>
    </source>
</evidence>
<keyword evidence="3" id="KW-1003">Cell membrane</keyword>
<evidence type="ECO:0008006" key="9">
    <source>
        <dbReference type="Google" id="ProtNLM"/>
    </source>
</evidence>
<dbReference type="GO" id="GO:0005886">
    <property type="term" value="C:plasma membrane"/>
    <property type="evidence" value="ECO:0007669"/>
    <property type="project" value="UniProtKB-SubCell"/>
</dbReference>
<feature type="transmembrane region" description="Helical" evidence="7">
    <location>
        <begin position="193"/>
        <end position="212"/>
    </location>
</feature>
<keyword evidence="2" id="KW-0813">Transport</keyword>
<dbReference type="AlphaFoldDB" id="A0A3B1CDE9"/>
<dbReference type="InterPro" id="IPR052017">
    <property type="entry name" value="TSUP"/>
</dbReference>
<evidence type="ECO:0000313" key="8">
    <source>
        <dbReference type="EMBL" id="VAX16715.1"/>
    </source>
</evidence>
<dbReference type="PANTHER" id="PTHR30269:SF37">
    <property type="entry name" value="MEMBRANE TRANSPORTER PROTEIN"/>
    <property type="match status" value="1"/>
</dbReference>
<name>A0A3B1CDE9_9ZZZZ</name>
<feature type="transmembrane region" description="Helical" evidence="7">
    <location>
        <begin position="41"/>
        <end position="58"/>
    </location>
</feature>
<feature type="transmembrane region" description="Helical" evidence="7">
    <location>
        <begin position="163"/>
        <end position="181"/>
    </location>
</feature>
<evidence type="ECO:0000256" key="1">
    <source>
        <dbReference type="ARBA" id="ARBA00004651"/>
    </source>
</evidence>
<feature type="transmembrane region" description="Helical" evidence="7">
    <location>
        <begin position="95"/>
        <end position="113"/>
    </location>
</feature>
<dbReference type="EMBL" id="UOGC01000036">
    <property type="protein sequence ID" value="VAX16715.1"/>
    <property type="molecule type" value="Genomic_DNA"/>
</dbReference>
<feature type="transmembrane region" description="Helical" evidence="7">
    <location>
        <begin position="6"/>
        <end position="34"/>
    </location>
</feature>
<dbReference type="PANTHER" id="PTHR30269">
    <property type="entry name" value="TRANSMEMBRANE PROTEIN YFCA"/>
    <property type="match status" value="1"/>
</dbReference>
<keyword evidence="4 7" id="KW-0812">Transmembrane</keyword>
<proteinExistence type="predicted"/>